<dbReference type="PANTHER" id="PTHR34075:SF5">
    <property type="entry name" value="BLR3430 PROTEIN"/>
    <property type="match status" value="1"/>
</dbReference>
<dbReference type="SUPFAM" id="SSF50249">
    <property type="entry name" value="Nucleic acid-binding proteins"/>
    <property type="match status" value="1"/>
</dbReference>
<evidence type="ECO:0000259" key="1">
    <source>
        <dbReference type="Pfam" id="PF01796"/>
    </source>
</evidence>
<sequence length="140" mass="15480">MSKNNLSVATPETATFWEGCAVEELRLQWCGRCEAHYHYPRPACPTCGLDDQVIWRVASGRGTLHSYVINYLPTPGFEPGVPIVIALVELDEGPRMMTNIVGVDPDPEQLELDMPVVVNFVQRGEGHVPVFSPADRSTSK</sequence>
<dbReference type="Pfam" id="PF01796">
    <property type="entry name" value="OB_ChsH2_C"/>
    <property type="match status" value="1"/>
</dbReference>
<dbReference type="EMBL" id="CZKA01000045">
    <property type="protein sequence ID" value="CUR58356.1"/>
    <property type="molecule type" value="Genomic_DNA"/>
</dbReference>
<gene>
    <name evidence="3" type="ORF">NOCA250014</name>
</gene>
<dbReference type="InterPro" id="IPR002878">
    <property type="entry name" value="ChsH2_C"/>
</dbReference>
<dbReference type="InterPro" id="IPR012340">
    <property type="entry name" value="NA-bd_OB-fold"/>
</dbReference>
<feature type="domain" description="ChsH2 rubredoxin-like zinc ribbon" evidence="2">
    <location>
        <begin position="17"/>
        <end position="48"/>
    </location>
</feature>
<protein>
    <recommendedName>
        <fullName evidence="4">DNA-binding protein</fullName>
    </recommendedName>
</protein>
<name>A0A2P2C8P0_9ZZZZ</name>
<dbReference type="Pfam" id="PF12172">
    <property type="entry name" value="zf-ChsH2"/>
    <property type="match status" value="1"/>
</dbReference>
<proteinExistence type="predicted"/>
<dbReference type="Gene3D" id="6.10.30.10">
    <property type="match status" value="1"/>
</dbReference>
<organism evidence="3">
    <name type="scientific">metagenome</name>
    <dbReference type="NCBI Taxonomy" id="256318"/>
    <lineage>
        <taxon>unclassified sequences</taxon>
        <taxon>metagenomes</taxon>
    </lineage>
</organism>
<feature type="domain" description="ChsH2 C-terminal OB-fold" evidence="1">
    <location>
        <begin position="55"/>
        <end position="120"/>
    </location>
</feature>
<evidence type="ECO:0008006" key="4">
    <source>
        <dbReference type="Google" id="ProtNLM"/>
    </source>
</evidence>
<dbReference type="InterPro" id="IPR022002">
    <property type="entry name" value="ChsH2_Znr"/>
</dbReference>
<accession>A0A2P2C8P0</accession>
<reference evidence="3" key="1">
    <citation type="submission" date="2015-08" db="EMBL/GenBank/DDBJ databases">
        <authorList>
            <person name="Babu N.S."/>
            <person name="Beckwith C.J."/>
            <person name="Beseler K.G."/>
            <person name="Brison A."/>
            <person name="Carone J.V."/>
            <person name="Caskin T.P."/>
            <person name="Diamond M."/>
            <person name="Durham M.E."/>
            <person name="Foxe J.M."/>
            <person name="Go M."/>
            <person name="Henderson B.A."/>
            <person name="Jones I.B."/>
            <person name="McGettigan J.A."/>
            <person name="Micheletti S.J."/>
            <person name="Nasrallah M.E."/>
            <person name="Ortiz D."/>
            <person name="Piller C.R."/>
            <person name="Privatt S.R."/>
            <person name="Schneider S.L."/>
            <person name="Sharp S."/>
            <person name="Smith T.C."/>
            <person name="Stanton J.D."/>
            <person name="Ullery H.E."/>
            <person name="Wilson R.J."/>
            <person name="Serrano M.G."/>
            <person name="Buck G."/>
            <person name="Lee V."/>
            <person name="Wang Y."/>
            <person name="Carvalho R."/>
            <person name="Voegtly L."/>
            <person name="Shi R."/>
            <person name="Duckworth R."/>
            <person name="Johnson A."/>
            <person name="Loviza R."/>
            <person name="Walstead R."/>
            <person name="Shah Z."/>
            <person name="Kiflezghi M."/>
            <person name="Wade K."/>
            <person name="Ball S.L."/>
            <person name="Bradley K.W."/>
            <person name="Asai D.J."/>
            <person name="Bowman C.A."/>
            <person name="Russell D.A."/>
            <person name="Pope W.H."/>
            <person name="Jacobs-Sera D."/>
            <person name="Hendrix R.W."/>
            <person name="Hatfull G.F."/>
        </authorList>
    </citation>
    <scope>NUCLEOTIDE SEQUENCE</scope>
</reference>
<dbReference type="AlphaFoldDB" id="A0A2P2C8P0"/>
<dbReference type="PANTHER" id="PTHR34075">
    <property type="entry name" value="BLR3430 PROTEIN"/>
    <property type="match status" value="1"/>
</dbReference>
<evidence type="ECO:0000259" key="2">
    <source>
        <dbReference type="Pfam" id="PF12172"/>
    </source>
</evidence>
<evidence type="ECO:0000313" key="3">
    <source>
        <dbReference type="EMBL" id="CUR58356.1"/>
    </source>
</evidence>
<dbReference type="InterPro" id="IPR052513">
    <property type="entry name" value="Thioester_dehydratase-like"/>
</dbReference>